<comment type="similarity">
    <text evidence="1">Belongs to the sigma-70 factor family.</text>
</comment>
<dbReference type="Pfam" id="PF04545">
    <property type="entry name" value="Sigma70_r4"/>
    <property type="match status" value="1"/>
</dbReference>
<keyword evidence="5" id="KW-0804">Transcription</keyword>
<dbReference type="GO" id="GO:0003677">
    <property type="term" value="F:DNA binding"/>
    <property type="evidence" value="ECO:0007669"/>
    <property type="project" value="UniProtKB-KW"/>
</dbReference>
<organism evidence="10 11">
    <name type="scientific">Spirodela intermedia</name>
    <name type="common">Intermediate duckweed</name>
    <dbReference type="NCBI Taxonomy" id="51605"/>
    <lineage>
        <taxon>Eukaryota</taxon>
        <taxon>Viridiplantae</taxon>
        <taxon>Streptophyta</taxon>
        <taxon>Embryophyta</taxon>
        <taxon>Tracheophyta</taxon>
        <taxon>Spermatophyta</taxon>
        <taxon>Magnoliopsida</taxon>
        <taxon>Liliopsida</taxon>
        <taxon>Araceae</taxon>
        <taxon>Lemnoideae</taxon>
        <taxon>Spirodela</taxon>
    </lineage>
</organism>
<dbReference type="Gene3D" id="1.10.10.10">
    <property type="entry name" value="Winged helix-like DNA-binding domain superfamily/Winged helix DNA-binding domain"/>
    <property type="match status" value="2"/>
</dbReference>
<dbReference type="InterPro" id="IPR014284">
    <property type="entry name" value="RNA_pol_sigma-70_dom"/>
</dbReference>
<dbReference type="InterPro" id="IPR000943">
    <property type="entry name" value="RNA_pol_sigma70"/>
</dbReference>
<dbReference type="Proteomes" id="UP000663760">
    <property type="component" value="Chromosome 6"/>
</dbReference>
<name>A0A7I8KK92_SPIIN</name>
<feature type="domain" description="RNA polymerase sigma-70 region 3" evidence="7">
    <location>
        <begin position="365"/>
        <end position="430"/>
    </location>
</feature>
<dbReference type="SUPFAM" id="SSF88946">
    <property type="entry name" value="Sigma2 domain of RNA polymerase sigma factors"/>
    <property type="match status" value="1"/>
</dbReference>
<evidence type="ECO:0000313" key="11">
    <source>
        <dbReference type="Proteomes" id="UP000663760"/>
    </source>
</evidence>
<evidence type="ECO:0000256" key="2">
    <source>
        <dbReference type="ARBA" id="ARBA00023015"/>
    </source>
</evidence>
<dbReference type="SUPFAM" id="SSF88659">
    <property type="entry name" value="Sigma3 and sigma4 domains of RNA polymerase sigma factors"/>
    <property type="match status" value="2"/>
</dbReference>
<evidence type="ECO:0000256" key="3">
    <source>
        <dbReference type="ARBA" id="ARBA00023082"/>
    </source>
</evidence>
<feature type="domain" description="RNA polymerase sigma-70 region 4" evidence="9">
    <location>
        <begin position="449"/>
        <end position="502"/>
    </location>
</feature>
<sequence length="514" mass="58023">MGVVSVSSSASRFPLGSNSKLSRNSNCRSPIRRPVFLAFKIEKRKNKAFSTQQDPIALGIDTVKDPNSSVKRVHTDSKRVKAVCVDEASSTAELDYNEVAATLENLYKLSPGEISHVEKSDQAAQKRGGRRKITKEHVSKKVKVPDVFQNDKRKLKRLSLHERISLTKKKGEASAVAKHSTEDGKKTRDTEGRLLRDYSVSTDLVSLDWKKMKIPAVLSSSEHTSLFKLLQPVKATLAVKDTLCVDLGREPTDGELASAINMNVQQLRRHLEVGHAARNKLIKHNLRLVLFAINKYYHEIANGQKFQDLCQAGVKGLITAIDRFEPKRGFRLSTYALFWIRHAIIRSMTISSFARVPFGIESVRQEIQRAKLELTFELKREPTEEEIVSRVGISPDRYNDVLRASKPIISLNARHATTQEEFIKGVADIDSVGDRRRQPALLRLALDDVLDSLKPKESLVIRQRYGLDGKGDRTLGEIAGNLNISREMVRKHEVKALMKLKHPARVDYLRRYIV</sequence>
<dbReference type="InterPro" id="IPR007630">
    <property type="entry name" value="RNA_pol_sigma70_r4"/>
</dbReference>
<dbReference type="AlphaFoldDB" id="A0A7I8KK92"/>
<feature type="region of interest" description="Disordered" evidence="6">
    <location>
        <begin position="1"/>
        <end position="26"/>
    </location>
</feature>
<dbReference type="PANTHER" id="PTHR30603">
    <property type="entry name" value="RNA POLYMERASE SIGMA FACTOR RPO"/>
    <property type="match status" value="1"/>
</dbReference>
<dbReference type="InterPro" id="IPR007624">
    <property type="entry name" value="RNA_pol_sigma70_r3"/>
</dbReference>
<dbReference type="PRINTS" id="PR00046">
    <property type="entry name" value="SIGMA70FCT"/>
</dbReference>
<evidence type="ECO:0000256" key="6">
    <source>
        <dbReference type="SAM" id="MobiDB-lite"/>
    </source>
</evidence>
<accession>A0A7I8KK92</accession>
<dbReference type="Pfam" id="PF04539">
    <property type="entry name" value="Sigma70_r3"/>
    <property type="match status" value="1"/>
</dbReference>
<evidence type="ECO:0000259" key="9">
    <source>
        <dbReference type="Pfam" id="PF04545"/>
    </source>
</evidence>
<feature type="domain" description="RNA polymerase sigma-70 region 2" evidence="8">
    <location>
        <begin position="281"/>
        <end position="347"/>
    </location>
</feature>
<evidence type="ECO:0000256" key="5">
    <source>
        <dbReference type="ARBA" id="ARBA00023163"/>
    </source>
</evidence>
<dbReference type="Gene3D" id="1.10.601.10">
    <property type="entry name" value="RNA Polymerase Primary Sigma Factor"/>
    <property type="match status" value="1"/>
</dbReference>
<keyword evidence="11" id="KW-1185">Reference proteome</keyword>
<evidence type="ECO:0000313" key="10">
    <source>
        <dbReference type="EMBL" id="CAA7397405.1"/>
    </source>
</evidence>
<protein>
    <submittedName>
        <fullName evidence="10">Uncharacterized protein</fullName>
    </submittedName>
</protein>
<dbReference type="InterPro" id="IPR007627">
    <property type="entry name" value="RNA_pol_sigma70_r2"/>
</dbReference>
<keyword evidence="3" id="KW-0731">Sigma factor</keyword>
<evidence type="ECO:0000259" key="7">
    <source>
        <dbReference type="Pfam" id="PF04539"/>
    </source>
</evidence>
<evidence type="ECO:0000256" key="1">
    <source>
        <dbReference type="ARBA" id="ARBA00007788"/>
    </source>
</evidence>
<dbReference type="OrthoDB" id="47406at2759"/>
<feature type="compositionally biased region" description="Basic and acidic residues" evidence="6">
    <location>
        <begin position="179"/>
        <end position="188"/>
    </location>
</feature>
<dbReference type="InterPro" id="IPR013325">
    <property type="entry name" value="RNA_pol_sigma_r2"/>
</dbReference>
<evidence type="ECO:0000256" key="4">
    <source>
        <dbReference type="ARBA" id="ARBA00023125"/>
    </source>
</evidence>
<dbReference type="Pfam" id="PF04542">
    <property type="entry name" value="Sigma70_r2"/>
    <property type="match status" value="1"/>
</dbReference>
<dbReference type="PANTHER" id="PTHR30603:SF4">
    <property type="entry name" value="RNA POLYMERASE SIGMA FACTOR SIGE, CHLOROPLASTIC_MITOCHONDRIAL"/>
    <property type="match status" value="1"/>
</dbReference>
<gene>
    <name evidence="10" type="ORF">SI8410_06008070</name>
</gene>
<reference evidence="10" key="1">
    <citation type="submission" date="2020-02" db="EMBL/GenBank/DDBJ databases">
        <authorList>
            <person name="Scholz U."/>
            <person name="Mascher M."/>
            <person name="Fiebig A."/>
        </authorList>
    </citation>
    <scope>NUCLEOTIDE SEQUENCE</scope>
</reference>
<keyword evidence="2" id="KW-0805">Transcription regulation</keyword>
<dbReference type="GO" id="GO:0006352">
    <property type="term" value="P:DNA-templated transcription initiation"/>
    <property type="evidence" value="ECO:0007669"/>
    <property type="project" value="InterPro"/>
</dbReference>
<dbReference type="InterPro" id="IPR013324">
    <property type="entry name" value="RNA_pol_sigma_r3/r4-like"/>
</dbReference>
<dbReference type="GO" id="GO:0016987">
    <property type="term" value="F:sigma factor activity"/>
    <property type="evidence" value="ECO:0007669"/>
    <property type="project" value="UniProtKB-KW"/>
</dbReference>
<feature type="region of interest" description="Disordered" evidence="6">
    <location>
        <begin position="169"/>
        <end position="188"/>
    </location>
</feature>
<dbReference type="NCBIfam" id="TIGR02937">
    <property type="entry name" value="sigma70-ECF"/>
    <property type="match status" value="1"/>
</dbReference>
<proteinExistence type="inferred from homology"/>
<dbReference type="EMBL" id="LR746269">
    <property type="protein sequence ID" value="CAA7397405.1"/>
    <property type="molecule type" value="Genomic_DNA"/>
</dbReference>
<keyword evidence="4" id="KW-0238">DNA-binding</keyword>
<dbReference type="InterPro" id="IPR050239">
    <property type="entry name" value="Sigma-70_RNA_pol_init_factors"/>
</dbReference>
<evidence type="ECO:0000259" key="8">
    <source>
        <dbReference type="Pfam" id="PF04542"/>
    </source>
</evidence>
<dbReference type="InterPro" id="IPR036388">
    <property type="entry name" value="WH-like_DNA-bd_sf"/>
</dbReference>